<keyword evidence="3" id="KW-1185">Reference proteome</keyword>
<dbReference type="SUPFAM" id="SSF47413">
    <property type="entry name" value="lambda repressor-like DNA-binding domains"/>
    <property type="match status" value="1"/>
</dbReference>
<protein>
    <submittedName>
        <fullName evidence="2">Transcriptional regulator, contains XRE-family HTH domain</fullName>
    </submittedName>
</protein>
<dbReference type="InterPro" id="IPR001387">
    <property type="entry name" value="Cro/C1-type_HTH"/>
</dbReference>
<dbReference type="Proteomes" id="UP000199229">
    <property type="component" value="Unassembled WGS sequence"/>
</dbReference>
<dbReference type="Gene3D" id="1.10.260.40">
    <property type="entry name" value="lambda repressor-like DNA-binding domains"/>
    <property type="match status" value="1"/>
</dbReference>
<accession>A0A1I2VZ39</accession>
<proteinExistence type="predicted"/>
<gene>
    <name evidence="2" type="ORF">SAMN05192565_11768</name>
</gene>
<dbReference type="Pfam" id="PF01381">
    <property type="entry name" value="HTH_3"/>
    <property type="match status" value="1"/>
</dbReference>
<reference evidence="3" key="1">
    <citation type="submission" date="2016-10" db="EMBL/GenBank/DDBJ databases">
        <authorList>
            <person name="Varghese N."/>
            <person name="Submissions S."/>
        </authorList>
    </citation>
    <scope>NUCLEOTIDE SEQUENCE [LARGE SCALE GENOMIC DNA]</scope>
    <source>
        <strain evidence="3">Gh-105</strain>
    </source>
</reference>
<dbReference type="PROSITE" id="PS50943">
    <property type="entry name" value="HTH_CROC1"/>
    <property type="match status" value="1"/>
</dbReference>
<dbReference type="STRING" id="582675.SAMN05192565_11768"/>
<dbReference type="AlphaFoldDB" id="A0A1I2VZ39"/>
<dbReference type="EMBL" id="FOPM01000017">
    <property type="protein sequence ID" value="SFG92561.1"/>
    <property type="molecule type" value="Genomic_DNA"/>
</dbReference>
<organism evidence="2 3">
    <name type="scientific">Methylobacterium gossipiicola</name>
    <dbReference type="NCBI Taxonomy" id="582675"/>
    <lineage>
        <taxon>Bacteria</taxon>
        <taxon>Pseudomonadati</taxon>
        <taxon>Pseudomonadota</taxon>
        <taxon>Alphaproteobacteria</taxon>
        <taxon>Hyphomicrobiales</taxon>
        <taxon>Methylobacteriaceae</taxon>
        <taxon>Methylobacterium</taxon>
    </lineage>
</organism>
<dbReference type="OrthoDB" id="9797172at2"/>
<dbReference type="InterPro" id="IPR010982">
    <property type="entry name" value="Lambda_DNA-bd_dom_sf"/>
</dbReference>
<name>A0A1I2VZ39_9HYPH</name>
<dbReference type="RefSeq" id="WP_091973204.1">
    <property type="nucleotide sequence ID" value="NZ_FOPM01000017.1"/>
</dbReference>
<sequence>MTAPVSASSIGTARTIQGKGVTDEDRILGLRVSAIRKTKGLTQAALGEALGVTFQQVQKYEKGVNRIGAGRLGTIARFLGVSLSDLYGDEAVGGGDEALAVLNEPGATELLRLYAAIASAEDRRRALTIVREIAKIGTAKPAGDA</sequence>
<dbReference type="SMART" id="SM00530">
    <property type="entry name" value="HTH_XRE"/>
    <property type="match status" value="1"/>
</dbReference>
<feature type="domain" description="HTH cro/C1-type" evidence="1">
    <location>
        <begin position="32"/>
        <end position="86"/>
    </location>
</feature>
<dbReference type="CDD" id="cd00093">
    <property type="entry name" value="HTH_XRE"/>
    <property type="match status" value="1"/>
</dbReference>
<dbReference type="GO" id="GO:0003677">
    <property type="term" value="F:DNA binding"/>
    <property type="evidence" value="ECO:0007669"/>
    <property type="project" value="InterPro"/>
</dbReference>
<evidence type="ECO:0000259" key="1">
    <source>
        <dbReference type="PROSITE" id="PS50943"/>
    </source>
</evidence>
<evidence type="ECO:0000313" key="2">
    <source>
        <dbReference type="EMBL" id="SFG92561.1"/>
    </source>
</evidence>
<evidence type="ECO:0000313" key="3">
    <source>
        <dbReference type="Proteomes" id="UP000199229"/>
    </source>
</evidence>